<dbReference type="EMBL" id="JAIFTL010000415">
    <property type="protein sequence ID" value="KAG9319594.1"/>
    <property type="molecule type" value="Genomic_DNA"/>
</dbReference>
<reference evidence="2" key="1">
    <citation type="submission" date="2021-07" db="EMBL/GenBank/DDBJ databases">
        <title>Draft genome of Mortierella alpina, strain LL118, isolated from an aspen leaf litter sample.</title>
        <authorList>
            <person name="Yang S."/>
            <person name="Vinatzer B.A."/>
        </authorList>
    </citation>
    <scope>NUCLEOTIDE SEQUENCE</scope>
    <source>
        <strain evidence="2">LL118</strain>
    </source>
</reference>
<name>A0A9P7ZWV7_MORAP</name>
<accession>A0A9P7ZWV7</accession>
<evidence type="ECO:0000313" key="2">
    <source>
        <dbReference type="EMBL" id="KAG9319594.1"/>
    </source>
</evidence>
<organism evidence="2 3">
    <name type="scientific">Mortierella alpina</name>
    <name type="common">Oleaginous fungus</name>
    <name type="synonym">Mortierella renispora</name>
    <dbReference type="NCBI Taxonomy" id="64518"/>
    <lineage>
        <taxon>Eukaryota</taxon>
        <taxon>Fungi</taxon>
        <taxon>Fungi incertae sedis</taxon>
        <taxon>Mucoromycota</taxon>
        <taxon>Mortierellomycotina</taxon>
        <taxon>Mortierellomycetes</taxon>
        <taxon>Mortierellales</taxon>
        <taxon>Mortierellaceae</taxon>
        <taxon>Mortierella</taxon>
    </lineage>
</organism>
<feature type="region of interest" description="Disordered" evidence="1">
    <location>
        <begin position="140"/>
        <end position="160"/>
    </location>
</feature>
<feature type="compositionally biased region" description="Basic and acidic residues" evidence="1">
    <location>
        <begin position="219"/>
        <end position="232"/>
    </location>
</feature>
<comment type="caution">
    <text evidence="2">The sequence shown here is derived from an EMBL/GenBank/DDBJ whole genome shotgun (WGS) entry which is preliminary data.</text>
</comment>
<proteinExistence type="predicted"/>
<gene>
    <name evidence="2" type="ORF">KVV02_003138</name>
</gene>
<evidence type="ECO:0000313" key="3">
    <source>
        <dbReference type="Proteomes" id="UP000717515"/>
    </source>
</evidence>
<evidence type="ECO:0000256" key="1">
    <source>
        <dbReference type="SAM" id="MobiDB-lite"/>
    </source>
</evidence>
<dbReference type="AlphaFoldDB" id="A0A9P7ZWV7"/>
<feature type="region of interest" description="Disordered" evidence="1">
    <location>
        <begin position="210"/>
        <end position="234"/>
    </location>
</feature>
<sequence length="293" mass="32705">MTARSFPQFLMEEGITDENGNVVLATSTPTKRRRTNAQINIDRQNSLLAVFNAMSENNLSFRDFLIAAFNSTHETITQRAIKTVAKRVRANLNNTAKDTSFKHPADSISRKAFRNFNLESLRSSLETSAPHLSLLLRKVQPKSKQRLQTDSPCKSRAFGETMPLHAVERPSWLSVRHAESDPDATLEDTAADQDLALGWESDPKFSSITEGQYEQNSACKDEPDPEPRKDPRCLSSRLVSSKTPYTTSIDHGIIYVIHIHHSVPQGAVKGLPSFGQESSTQATNLFSIRQLQP</sequence>
<protein>
    <submittedName>
        <fullName evidence="2">Uncharacterized protein</fullName>
    </submittedName>
</protein>
<dbReference type="Proteomes" id="UP000717515">
    <property type="component" value="Unassembled WGS sequence"/>
</dbReference>